<evidence type="ECO:0000259" key="1">
    <source>
        <dbReference type="Pfam" id="PF11716"/>
    </source>
</evidence>
<reference evidence="3" key="1">
    <citation type="journal article" date="2015" name="Chem. Biol.">
        <title>Structure, bioactivity, and resistance mechanism of streptomonomicin, an unusual lasso Peptide from an understudied halophilic actinomycete.</title>
        <authorList>
            <person name="Metelev M."/>
            <person name="Tietz J.I."/>
            <person name="Melby J.O."/>
            <person name="Blair P.M."/>
            <person name="Zhu L."/>
            <person name="Livnat I."/>
            <person name="Severinov K."/>
            <person name="Mitchell D.A."/>
        </authorList>
    </citation>
    <scope>NUCLEOTIDE SEQUENCE [LARGE SCALE GENOMIC DNA]</scope>
    <source>
        <strain evidence="3">YIM 90003</strain>
    </source>
</reference>
<dbReference type="InterPro" id="IPR024344">
    <property type="entry name" value="MDMPI_metal-binding"/>
</dbReference>
<gene>
    <name evidence="2" type="ORF">LP52_09000</name>
</gene>
<dbReference type="AlphaFoldDB" id="A0A0C2G7E9"/>
<dbReference type="Gene3D" id="1.20.120.450">
    <property type="entry name" value="dinb family like domain"/>
    <property type="match status" value="1"/>
</dbReference>
<dbReference type="Proteomes" id="UP000031675">
    <property type="component" value="Unassembled WGS sequence"/>
</dbReference>
<name>A0A0C2G7E9_9ACTN</name>
<evidence type="ECO:0000313" key="3">
    <source>
        <dbReference type="Proteomes" id="UP000031675"/>
    </source>
</evidence>
<dbReference type="STRING" id="183763.LP52_09000"/>
<dbReference type="EMBL" id="JROO01000014">
    <property type="protein sequence ID" value="KIH99238.1"/>
    <property type="molecule type" value="Genomic_DNA"/>
</dbReference>
<protein>
    <recommendedName>
        <fullName evidence="1">Mycothiol-dependent maleylpyruvate isomerase metal-binding domain-containing protein</fullName>
    </recommendedName>
</protein>
<keyword evidence="3" id="KW-1185">Reference proteome</keyword>
<dbReference type="InterPro" id="IPR017517">
    <property type="entry name" value="Maleyloyr_isom"/>
</dbReference>
<sequence length="284" mass="31187">MTPHAWLGEPVDARGSFGPERAALLELLRSVEPGQWRRTALPGWSVRDVAAHLLGDDYARLAWMRDGHDTGAAPRPGEAFEAFIHRSNREWVEASRRISPPMLVETLELTGGHVARMWARSDLHAVGRPVSWAGADPAPLWLDCARDLTEYWTHRQQIRAALGRATEGTPPAPPVPPVVLDTFMRALPHTLADVSAPAGTRVRVVVDDQAELAWTVRAASGGGWEMEHRLPAAADPAAQVELDAATAWRLCVRAIGPAQARSRARLRGERRLAEAVCRMVSIIY</sequence>
<accession>A0A0C2G7E9</accession>
<proteinExistence type="predicted"/>
<dbReference type="GO" id="GO:0046872">
    <property type="term" value="F:metal ion binding"/>
    <property type="evidence" value="ECO:0007669"/>
    <property type="project" value="InterPro"/>
</dbReference>
<feature type="domain" description="Mycothiol-dependent maleylpyruvate isomerase metal-binding" evidence="1">
    <location>
        <begin position="19"/>
        <end position="158"/>
    </location>
</feature>
<dbReference type="RefSeq" id="WP_040272345.1">
    <property type="nucleotide sequence ID" value="NZ_JROO01000014.1"/>
</dbReference>
<dbReference type="NCBIfam" id="TIGR03083">
    <property type="entry name" value="maleylpyruvate isomerase family mycothiol-dependent enzyme"/>
    <property type="match status" value="1"/>
</dbReference>
<evidence type="ECO:0000313" key="2">
    <source>
        <dbReference type="EMBL" id="KIH99238.1"/>
    </source>
</evidence>
<dbReference type="SUPFAM" id="SSF109854">
    <property type="entry name" value="DinB/YfiT-like putative metalloenzymes"/>
    <property type="match status" value="1"/>
</dbReference>
<organism evidence="2 3">
    <name type="scientific">Streptomonospora alba</name>
    <dbReference type="NCBI Taxonomy" id="183763"/>
    <lineage>
        <taxon>Bacteria</taxon>
        <taxon>Bacillati</taxon>
        <taxon>Actinomycetota</taxon>
        <taxon>Actinomycetes</taxon>
        <taxon>Streptosporangiales</taxon>
        <taxon>Nocardiopsidaceae</taxon>
        <taxon>Streptomonospora</taxon>
    </lineage>
</organism>
<dbReference type="OrthoDB" id="154293at2"/>
<dbReference type="Pfam" id="PF11716">
    <property type="entry name" value="MDMPI_N"/>
    <property type="match status" value="1"/>
</dbReference>
<comment type="caution">
    <text evidence="2">The sequence shown here is derived from an EMBL/GenBank/DDBJ whole genome shotgun (WGS) entry which is preliminary data.</text>
</comment>
<dbReference type="InterPro" id="IPR034660">
    <property type="entry name" value="DinB/YfiT-like"/>
</dbReference>